<evidence type="ECO:0000256" key="3">
    <source>
        <dbReference type="ARBA" id="ARBA00022801"/>
    </source>
</evidence>
<dbReference type="RefSeq" id="WP_135428665.1">
    <property type="nucleotide sequence ID" value="NZ_RPEM01000001.1"/>
</dbReference>
<keyword evidence="3" id="KW-0378">Hydrolase</keyword>
<dbReference type="Gene3D" id="3.90.1720.10">
    <property type="entry name" value="endopeptidase domain like (from Nostoc punctiforme)"/>
    <property type="match status" value="1"/>
</dbReference>
<evidence type="ECO:0000313" key="6">
    <source>
        <dbReference type="EMBL" id="TGD45286.1"/>
    </source>
</evidence>
<evidence type="ECO:0000259" key="5">
    <source>
        <dbReference type="PROSITE" id="PS51935"/>
    </source>
</evidence>
<accession>A0ABY2KV04</accession>
<keyword evidence="7" id="KW-1185">Reference proteome</keyword>
<dbReference type="InterPro" id="IPR000064">
    <property type="entry name" value="NLP_P60_dom"/>
</dbReference>
<gene>
    <name evidence="6" type="ORF">EEB11_01645</name>
</gene>
<keyword evidence="4" id="KW-0788">Thiol protease</keyword>
<dbReference type="SUPFAM" id="SSF54001">
    <property type="entry name" value="Cysteine proteinases"/>
    <property type="match status" value="1"/>
</dbReference>
<organism evidence="6 7">
    <name type="scientific">Pseudotabrizicola sediminis</name>
    <dbReference type="NCBI Taxonomy" id="2486418"/>
    <lineage>
        <taxon>Bacteria</taxon>
        <taxon>Pseudomonadati</taxon>
        <taxon>Pseudomonadota</taxon>
        <taxon>Alphaproteobacteria</taxon>
        <taxon>Rhodobacterales</taxon>
        <taxon>Paracoccaceae</taxon>
        <taxon>Pseudotabrizicola</taxon>
    </lineage>
</organism>
<dbReference type="Proteomes" id="UP000297741">
    <property type="component" value="Unassembled WGS sequence"/>
</dbReference>
<reference evidence="6 7" key="1">
    <citation type="submission" date="2018-11" db="EMBL/GenBank/DDBJ databases">
        <title>Tabrizicola sp. isolated from sediment of alpine lake.</title>
        <authorList>
            <person name="Liu Z."/>
        </authorList>
    </citation>
    <scope>NUCLEOTIDE SEQUENCE [LARGE SCALE GENOMIC DNA]</scope>
    <source>
        <strain evidence="6 7">DRYC-M-16</strain>
    </source>
</reference>
<keyword evidence="2" id="KW-0645">Protease</keyword>
<dbReference type="InterPro" id="IPR038765">
    <property type="entry name" value="Papain-like_cys_pep_sf"/>
</dbReference>
<comment type="similarity">
    <text evidence="1">Belongs to the peptidase C40 family.</text>
</comment>
<feature type="domain" description="NlpC/P60" evidence="5">
    <location>
        <begin position="12"/>
        <end position="154"/>
    </location>
</feature>
<protein>
    <submittedName>
        <fullName evidence="6">Peptidase</fullName>
    </submittedName>
</protein>
<comment type="caution">
    <text evidence="6">The sequence shown here is derived from an EMBL/GenBank/DDBJ whole genome shotgun (WGS) entry which is preliminary data.</text>
</comment>
<dbReference type="NCBIfam" id="TIGR02219">
    <property type="entry name" value="phage_NlpC_fam"/>
    <property type="match status" value="1"/>
</dbReference>
<sequence>MAAIVSSASADPVFGDRIVQEARSWIGTPYCHQATTRGAGTDCLGLIRGVWRALIGPEPLSPPAYSTDWSEPSGEEILMQAAGQCLCRKPDLALSVGNVILFRMRNGAVAKHLGIVSVVAPTPRFIHAYTGYGVVESSLSGPWLRRVVAVYCFPEKVE</sequence>
<proteinExistence type="inferred from homology"/>
<evidence type="ECO:0000256" key="2">
    <source>
        <dbReference type="ARBA" id="ARBA00022670"/>
    </source>
</evidence>
<dbReference type="PROSITE" id="PS51935">
    <property type="entry name" value="NLPC_P60"/>
    <property type="match status" value="1"/>
</dbReference>
<evidence type="ECO:0000256" key="1">
    <source>
        <dbReference type="ARBA" id="ARBA00007074"/>
    </source>
</evidence>
<dbReference type="EMBL" id="RPEM01000001">
    <property type="protein sequence ID" value="TGD45286.1"/>
    <property type="molecule type" value="Genomic_DNA"/>
</dbReference>
<dbReference type="InterPro" id="IPR011929">
    <property type="entry name" value="Phage_pept_NlpC/P60"/>
</dbReference>
<name>A0ABY2KV04_9RHOB</name>
<evidence type="ECO:0000256" key="4">
    <source>
        <dbReference type="ARBA" id="ARBA00022807"/>
    </source>
</evidence>
<evidence type="ECO:0000313" key="7">
    <source>
        <dbReference type="Proteomes" id="UP000297741"/>
    </source>
</evidence>